<dbReference type="Gene3D" id="3.20.20.70">
    <property type="entry name" value="Aldolase class I"/>
    <property type="match status" value="1"/>
</dbReference>
<dbReference type="Pfam" id="PF00977">
    <property type="entry name" value="His_biosynth"/>
    <property type="match status" value="1"/>
</dbReference>
<evidence type="ECO:0000256" key="1">
    <source>
        <dbReference type="ARBA" id="ARBA00009667"/>
    </source>
</evidence>
<gene>
    <name evidence="2" type="ORF">S12H4_59040</name>
</gene>
<sequence length="169" mass="18546">GAKRLHFIDLDGAWGSNVNKSLLQKMIKKTSNKILIQIGGGIRSIESALNLIELGADRIIIGTFAIKNPKGVKKLLEIIGPDRLIVAIDYIKEKVAIQGWTELSSKNPFSFGRELENLGVRLILFSSIEADGTLSGPDFENIEKMIKSIKKSSIYVAGGVRNIKDVEIL</sequence>
<accession>X1UZU4</accession>
<reference evidence="2" key="1">
    <citation type="journal article" date="2014" name="Front. Microbiol.">
        <title>High frequency of phylogenetically diverse reductive dehalogenase-homologous genes in deep subseafloor sedimentary metagenomes.</title>
        <authorList>
            <person name="Kawai M."/>
            <person name="Futagami T."/>
            <person name="Toyoda A."/>
            <person name="Takaki Y."/>
            <person name="Nishi S."/>
            <person name="Hori S."/>
            <person name="Arai W."/>
            <person name="Tsubouchi T."/>
            <person name="Morono Y."/>
            <person name="Uchiyama I."/>
            <person name="Ito T."/>
            <person name="Fujiyama A."/>
            <person name="Inagaki F."/>
            <person name="Takami H."/>
        </authorList>
    </citation>
    <scope>NUCLEOTIDE SEQUENCE</scope>
    <source>
        <strain evidence="2">Expedition CK06-06</strain>
    </source>
</reference>
<dbReference type="GO" id="GO:0003949">
    <property type="term" value="F:1-(5-phosphoribosyl)-5-[(5-phosphoribosylamino)methylideneamino]imidazole-4-carboxamide isomerase activity"/>
    <property type="evidence" value="ECO:0007669"/>
    <property type="project" value="InterPro"/>
</dbReference>
<name>X1UZU4_9ZZZZ</name>
<dbReference type="GO" id="GO:0000162">
    <property type="term" value="P:L-tryptophan biosynthetic process"/>
    <property type="evidence" value="ECO:0007669"/>
    <property type="project" value="TreeGrafter"/>
</dbReference>
<evidence type="ECO:0000313" key="2">
    <source>
        <dbReference type="EMBL" id="GAJ23003.1"/>
    </source>
</evidence>
<dbReference type="AlphaFoldDB" id="X1UZU4"/>
<feature type="non-terminal residue" evidence="2">
    <location>
        <position position="1"/>
    </location>
</feature>
<dbReference type="InterPro" id="IPR006062">
    <property type="entry name" value="His_biosynth"/>
</dbReference>
<comment type="caution">
    <text evidence="2">The sequence shown here is derived from an EMBL/GenBank/DDBJ whole genome shotgun (WGS) entry which is preliminary data.</text>
</comment>
<feature type="non-terminal residue" evidence="2">
    <location>
        <position position="169"/>
    </location>
</feature>
<dbReference type="EMBL" id="BARW01038478">
    <property type="protein sequence ID" value="GAJ23003.1"/>
    <property type="molecule type" value="Genomic_DNA"/>
</dbReference>
<comment type="similarity">
    <text evidence="1">Belongs to the HisA/HisF family.</text>
</comment>
<dbReference type="GO" id="GO:0005737">
    <property type="term" value="C:cytoplasm"/>
    <property type="evidence" value="ECO:0007669"/>
    <property type="project" value="TreeGrafter"/>
</dbReference>
<dbReference type="InterPro" id="IPR044524">
    <property type="entry name" value="Isoase_HisA-like"/>
</dbReference>
<organism evidence="2">
    <name type="scientific">marine sediment metagenome</name>
    <dbReference type="NCBI Taxonomy" id="412755"/>
    <lineage>
        <taxon>unclassified sequences</taxon>
        <taxon>metagenomes</taxon>
        <taxon>ecological metagenomes</taxon>
    </lineage>
</organism>
<dbReference type="PANTHER" id="PTHR43090">
    <property type="entry name" value="1-(5-PHOSPHORIBOSYL)-5-[(5-PHOSPHORIBOSYLAMINO)METHYLIDENEAMINO] IMIDAZOLE-4-CARBOXAMIDE ISOMERASE"/>
    <property type="match status" value="1"/>
</dbReference>
<dbReference type="InterPro" id="IPR013785">
    <property type="entry name" value="Aldolase_TIM"/>
</dbReference>
<proteinExistence type="inferred from homology"/>
<evidence type="ECO:0008006" key="3">
    <source>
        <dbReference type="Google" id="ProtNLM"/>
    </source>
</evidence>
<protein>
    <recommendedName>
        <fullName evidence="3">1-(5-phosphoribosyl)-5-((5-phosphoribosylamino)methylideneamino)imidazole-4-carboxamide isomerase</fullName>
    </recommendedName>
</protein>
<dbReference type="InterPro" id="IPR011060">
    <property type="entry name" value="RibuloseP-bd_barrel"/>
</dbReference>
<dbReference type="SUPFAM" id="SSF51366">
    <property type="entry name" value="Ribulose-phoshate binding barrel"/>
    <property type="match status" value="1"/>
</dbReference>
<dbReference type="GO" id="GO:0000105">
    <property type="term" value="P:L-histidine biosynthetic process"/>
    <property type="evidence" value="ECO:0007669"/>
    <property type="project" value="InterPro"/>
</dbReference>
<dbReference type="PANTHER" id="PTHR43090:SF2">
    <property type="entry name" value="1-(5-PHOSPHORIBOSYL)-5-[(5-PHOSPHORIBOSYLAMINO)METHYLIDENEAMINO] IMIDAZOLE-4-CARBOXAMIDE ISOMERASE"/>
    <property type="match status" value="1"/>
</dbReference>